<dbReference type="Pfam" id="PF25073">
    <property type="entry name" value="DUF7797"/>
    <property type="match status" value="1"/>
</dbReference>
<dbReference type="PROSITE" id="PS50016">
    <property type="entry name" value="ZF_PHD_2"/>
    <property type="match status" value="1"/>
</dbReference>
<evidence type="ECO:0000259" key="7">
    <source>
        <dbReference type="PROSITE" id="PS51038"/>
    </source>
</evidence>
<keyword evidence="9" id="KW-1185">Reference proteome</keyword>
<dbReference type="InterPro" id="IPR019786">
    <property type="entry name" value="Zinc_finger_PHD-type_CS"/>
</dbReference>
<evidence type="ECO:0000256" key="1">
    <source>
        <dbReference type="ARBA" id="ARBA00022723"/>
    </source>
</evidence>
<dbReference type="InterPro" id="IPR001025">
    <property type="entry name" value="BAH_dom"/>
</dbReference>
<keyword evidence="1" id="KW-0479">Metal-binding</keyword>
<dbReference type="InterPro" id="IPR001965">
    <property type="entry name" value="Znf_PHD"/>
</dbReference>
<feature type="compositionally biased region" description="Low complexity" evidence="5">
    <location>
        <begin position="220"/>
        <end position="235"/>
    </location>
</feature>
<organism evidence="8 9">
    <name type="scientific">Urochloa decumbens</name>
    <dbReference type="NCBI Taxonomy" id="240449"/>
    <lineage>
        <taxon>Eukaryota</taxon>
        <taxon>Viridiplantae</taxon>
        <taxon>Streptophyta</taxon>
        <taxon>Embryophyta</taxon>
        <taxon>Tracheophyta</taxon>
        <taxon>Spermatophyta</taxon>
        <taxon>Magnoliopsida</taxon>
        <taxon>Liliopsida</taxon>
        <taxon>Poales</taxon>
        <taxon>Poaceae</taxon>
        <taxon>PACMAD clade</taxon>
        <taxon>Panicoideae</taxon>
        <taxon>Panicodae</taxon>
        <taxon>Paniceae</taxon>
        <taxon>Melinidinae</taxon>
        <taxon>Urochloa</taxon>
    </lineage>
</organism>
<dbReference type="InterPro" id="IPR013083">
    <property type="entry name" value="Znf_RING/FYVE/PHD"/>
</dbReference>
<protein>
    <recommendedName>
        <fullName evidence="10">PHD-type domain-containing protein</fullName>
    </recommendedName>
</protein>
<dbReference type="Pfam" id="PF01426">
    <property type="entry name" value="BAH"/>
    <property type="match status" value="1"/>
</dbReference>
<dbReference type="PROSITE" id="PS01359">
    <property type="entry name" value="ZF_PHD_1"/>
    <property type="match status" value="1"/>
</dbReference>
<dbReference type="CDD" id="cd04370">
    <property type="entry name" value="BAH"/>
    <property type="match status" value="1"/>
</dbReference>
<proteinExistence type="predicted"/>
<dbReference type="InterPro" id="IPR043151">
    <property type="entry name" value="BAH_sf"/>
</dbReference>
<accession>A0ABC9DGN0</accession>
<keyword evidence="2 4" id="KW-0863">Zinc-finger</keyword>
<dbReference type="PANTHER" id="PTHR47527">
    <property type="entry name" value="RING/FYVE/PHD ZINC FINGER SUPERFAMILY PROTEIN"/>
    <property type="match status" value="1"/>
</dbReference>
<dbReference type="InterPro" id="IPR056699">
    <property type="entry name" value="DUF7797"/>
</dbReference>
<dbReference type="EMBL" id="OZ075143">
    <property type="protein sequence ID" value="CAL5038263.1"/>
    <property type="molecule type" value="Genomic_DNA"/>
</dbReference>
<feature type="region of interest" description="Disordered" evidence="5">
    <location>
        <begin position="208"/>
        <end position="240"/>
    </location>
</feature>
<reference evidence="8 9" key="2">
    <citation type="submission" date="2024-10" db="EMBL/GenBank/DDBJ databases">
        <authorList>
            <person name="Ryan C."/>
        </authorList>
    </citation>
    <scope>NUCLEOTIDE SEQUENCE [LARGE SCALE GENOMIC DNA]</scope>
</reference>
<feature type="domain" description="BAH" evidence="7">
    <location>
        <begin position="634"/>
        <end position="760"/>
    </location>
</feature>
<keyword evidence="3" id="KW-0862">Zinc</keyword>
<evidence type="ECO:0000256" key="3">
    <source>
        <dbReference type="ARBA" id="ARBA00022833"/>
    </source>
</evidence>
<dbReference type="GO" id="GO:0008270">
    <property type="term" value="F:zinc ion binding"/>
    <property type="evidence" value="ECO:0007669"/>
    <property type="project" value="UniProtKB-KW"/>
</dbReference>
<dbReference type="InterPro" id="IPR019787">
    <property type="entry name" value="Znf_PHD-finger"/>
</dbReference>
<dbReference type="PANTHER" id="PTHR47527:SF6">
    <property type="entry name" value="OS06G0309000 PROTEIN"/>
    <property type="match status" value="1"/>
</dbReference>
<evidence type="ECO:0000313" key="8">
    <source>
        <dbReference type="EMBL" id="CAL5038263.1"/>
    </source>
</evidence>
<reference evidence="9" key="1">
    <citation type="submission" date="2024-06" db="EMBL/GenBank/DDBJ databases">
        <authorList>
            <person name="Ryan C."/>
        </authorList>
    </citation>
    <scope>NUCLEOTIDE SEQUENCE [LARGE SCALE GENOMIC DNA]</scope>
</reference>
<dbReference type="Proteomes" id="UP001497457">
    <property type="component" value="Chromosome 33rd"/>
</dbReference>
<evidence type="ECO:0000256" key="2">
    <source>
        <dbReference type="ARBA" id="ARBA00022771"/>
    </source>
</evidence>
<feature type="domain" description="PHD-type" evidence="6">
    <location>
        <begin position="305"/>
        <end position="357"/>
    </location>
</feature>
<feature type="compositionally biased region" description="Basic and acidic residues" evidence="5">
    <location>
        <begin position="444"/>
        <end position="462"/>
    </location>
</feature>
<dbReference type="SUPFAM" id="SSF57903">
    <property type="entry name" value="FYVE/PHD zinc finger"/>
    <property type="match status" value="1"/>
</dbReference>
<gene>
    <name evidence="8" type="ORF">URODEC1_LOCUS84946</name>
</gene>
<dbReference type="CDD" id="cd15489">
    <property type="entry name" value="PHD_SF"/>
    <property type="match status" value="1"/>
</dbReference>
<dbReference type="SMART" id="SM00249">
    <property type="entry name" value="PHD"/>
    <property type="match status" value="1"/>
</dbReference>
<feature type="compositionally biased region" description="Polar residues" evidence="5">
    <location>
        <begin position="117"/>
        <end position="128"/>
    </location>
</feature>
<evidence type="ECO:0008006" key="10">
    <source>
        <dbReference type="Google" id="ProtNLM"/>
    </source>
</evidence>
<dbReference type="AlphaFoldDB" id="A0ABC9DGN0"/>
<sequence>MGIGRKRRRGCRELGRVAEIVMVLASAGEARGGRAPTAAERALAAEARVALAAVVAGKVELRPRELFTTAAVRALVEDLGLARTRDPTVGFRPRRASIADRVLLTNRKMEGKEARAPSTTVPKLTASSAKDGFQHGASKVAAGSPRNLSSPMISPVILKQALLNGSVAGIPSTKSPNIPSAVSLPPVDSTDFKMEIVVNGSNIAKTGETVEQSNESGHHIANSSNRSSIQSSSQAEKSVDKRGPAIYPVIGSVVGYQVPKVELSVQKQTIFSNHKAIAKNVERILHQPANRSSQGVPSTEYMNATLDCHICKIPITNMESLLVCDACERGTHVKCLQYYGSRGLSKPEWYCPACVLYSNGKPLPTRYGKVKRATVVPKTCMTSGAQPSQVAAENPIEKDGNGNKNVASNGSVIHQNTDRVSSTVCKSGALALDATGSKSPSGAEPRKEDIKHDETSSVEKEGNGLPCDGIHTETATFSNEVQSTGTLTYGSGNLSGRSHMRVESNPASPVNYPILQSTALSGVKHADHSSIVSSVENCESTRAPTAELYQADEVTNDGIRIPHNHQCVANDAVSDHGNGHQMTLNGHLHSELENIEDRDGYVGSSTASIVDWIGDGLKSIDNKTYYNSCNIDGIIYNLDDHILIASEGGKASPCKLQSLWEEHDSGSRLAMVNPYFFGSDIPGSISKPCVDEKDEVYDSNSDRIVLVSAIRGPCEVLHVDKFREESKRRCQLDSSGCSLHPIFFCRWNYDDSTSSFYKDYNVDN</sequence>
<feature type="region of interest" description="Disordered" evidence="5">
    <location>
        <begin position="109"/>
        <end position="146"/>
    </location>
</feature>
<dbReference type="InterPro" id="IPR011011">
    <property type="entry name" value="Znf_FYVE_PHD"/>
</dbReference>
<dbReference type="Pfam" id="PF00628">
    <property type="entry name" value="PHD"/>
    <property type="match status" value="1"/>
</dbReference>
<name>A0ABC9DGN0_9POAL</name>
<evidence type="ECO:0000256" key="5">
    <source>
        <dbReference type="SAM" id="MobiDB-lite"/>
    </source>
</evidence>
<feature type="region of interest" description="Disordered" evidence="5">
    <location>
        <begin position="434"/>
        <end position="504"/>
    </location>
</feature>
<dbReference type="Gene3D" id="3.30.40.10">
    <property type="entry name" value="Zinc/RING finger domain, C3HC4 (zinc finger)"/>
    <property type="match status" value="1"/>
</dbReference>
<feature type="compositionally biased region" description="Polar residues" evidence="5">
    <location>
        <begin position="473"/>
        <end position="496"/>
    </location>
</feature>
<dbReference type="PROSITE" id="PS51038">
    <property type="entry name" value="BAH"/>
    <property type="match status" value="1"/>
</dbReference>
<feature type="region of interest" description="Disordered" evidence="5">
    <location>
        <begin position="384"/>
        <end position="413"/>
    </location>
</feature>
<dbReference type="Gene3D" id="2.30.30.490">
    <property type="match status" value="1"/>
</dbReference>
<evidence type="ECO:0000259" key="6">
    <source>
        <dbReference type="PROSITE" id="PS50016"/>
    </source>
</evidence>
<feature type="compositionally biased region" description="Polar residues" evidence="5">
    <location>
        <begin position="402"/>
        <end position="413"/>
    </location>
</feature>
<evidence type="ECO:0000256" key="4">
    <source>
        <dbReference type="PROSITE-ProRule" id="PRU00146"/>
    </source>
</evidence>
<evidence type="ECO:0000313" key="9">
    <source>
        <dbReference type="Proteomes" id="UP001497457"/>
    </source>
</evidence>